<dbReference type="RefSeq" id="WP_201328529.1">
    <property type="nucleotide sequence ID" value="NZ_AP017470.1"/>
</dbReference>
<dbReference type="PROSITE" id="PS00097">
    <property type="entry name" value="CARBAMOYLTRANSFERASE"/>
    <property type="match status" value="1"/>
</dbReference>
<feature type="domain" description="Aspartate/ornithine carbamoyltransferase Asp/Orn-binding" evidence="8">
    <location>
        <begin position="156"/>
        <end position="302"/>
    </location>
</feature>
<comment type="subunit">
    <text evidence="7">Heterododecamer (2C3:3R2) of six catalytic PyrB chains organized as two trimers (C3), and six regulatory PyrI chains organized as three dimers (R2).</text>
</comment>
<dbReference type="HAMAP" id="MF_00001">
    <property type="entry name" value="Asp_carb_tr"/>
    <property type="match status" value="1"/>
</dbReference>
<keyword evidence="4 7" id="KW-0665">Pyrimidine biosynthesis</keyword>
<dbReference type="Pfam" id="PF00185">
    <property type="entry name" value="OTCace"/>
    <property type="match status" value="1"/>
</dbReference>
<accession>A0A7R6SYV0</accession>
<comment type="pathway">
    <text evidence="1 7">Pyrimidine metabolism; UMP biosynthesis via de novo pathway; (S)-dihydroorotate from bicarbonate: step 2/3.</text>
</comment>
<sequence length="313" mass="34618">MKNFKHRHLLGIEPLSKEDITQILDTAKIFKGICKGTNKKFPALKGKLILNLFMENSTRTRSSFEIAEKRLGADTLNFSASASSLSKGESFYDTIKTLESMEPHIVVIRHSSPGSSKFLANNLNASVVNAGDGAHEHPTQALLDAYTIREALGTLEGLNIVIAGDIKHSRVVRSNIWLLKKMGNNVTLSGPPTLIPPGIEKLGVNVEYNFDNAIKDADVVMMLRIQRERMVESFFPSLQEFNMLYGLTKKRMENLKNGAIVMHPGPINRGVEINSEVADSKRSVILEQVSNGIYVRMAVLFLLAGGRINEISN</sequence>
<feature type="binding site" evidence="7">
    <location>
        <position position="224"/>
    </location>
    <ligand>
        <name>L-aspartate</name>
        <dbReference type="ChEBI" id="CHEBI:29991"/>
    </ligand>
</feature>
<dbReference type="EC" id="2.1.3.2" evidence="7"/>
<feature type="binding site" evidence="7">
    <location>
        <position position="60"/>
    </location>
    <ligand>
        <name>carbamoyl phosphate</name>
        <dbReference type="ChEBI" id="CHEBI:58228"/>
    </ligand>
</feature>
<dbReference type="FunFam" id="3.40.50.1370:FF:000007">
    <property type="entry name" value="Aspartate carbamoyltransferase"/>
    <property type="match status" value="1"/>
</dbReference>
<dbReference type="PRINTS" id="PR00101">
    <property type="entry name" value="ATCASE"/>
</dbReference>
<protein>
    <recommendedName>
        <fullName evidence="7">Aspartate carbamoyltransferase</fullName>
        <ecNumber evidence="7">2.1.3.2</ecNumber>
    </recommendedName>
    <alternativeName>
        <fullName evidence="7">Aspartate transcarbamylase</fullName>
        <shortName evidence="7">ATCase</shortName>
    </alternativeName>
</protein>
<gene>
    <name evidence="7 10" type="primary">pyrB</name>
    <name evidence="10" type="ORF">TTHT_0609</name>
</gene>
<dbReference type="InterPro" id="IPR006131">
    <property type="entry name" value="Asp_carbamoyltransf_Asp/Orn-bd"/>
</dbReference>
<keyword evidence="3 7" id="KW-0808">Transferase</keyword>
<dbReference type="GO" id="GO:0044205">
    <property type="term" value="P:'de novo' UMP biosynthetic process"/>
    <property type="evidence" value="ECO:0007669"/>
    <property type="project" value="UniProtKB-UniRule"/>
</dbReference>
<dbReference type="GO" id="GO:0006207">
    <property type="term" value="P:'de novo' pyrimidine nucleobase biosynthetic process"/>
    <property type="evidence" value="ECO:0007669"/>
    <property type="project" value="InterPro"/>
</dbReference>
<evidence type="ECO:0000256" key="4">
    <source>
        <dbReference type="ARBA" id="ARBA00022975"/>
    </source>
</evidence>
<dbReference type="UniPathway" id="UPA00070">
    <property type="reaction ID" value="UER00116"/>
</dbReference>
<feature type="binding site" evidence="7">
    <location>
        <position position="170"/>
    </location>
    <ligand>
        <name>L-aspartate</name>
        <dbReference type="ChEBI" id="CHEBI:29991"/>
    </ligand>
</feature>
<evidence type="ECO:0000259" key="8">
    <source>
        <dbReference type="Pfam" id="PF00185"/>
    </source>
</evidence>
<evidence type="ECO:0000259" key="9">
    <source>
        <dbReference type="Pfam" id="PF02729"/>
    </source>
</evidence>
<evidence type="ECO:0000256" key="1">
    <source>
        <dbReference type="ARBA" id="ARBA00004852"/>
    </source>
</evidence>
<dbReference type="Pfam" id="PF02729">
    <property type="entry name" value="OTCace_N"/>
    <property type="match status" value="1"/>
</dbReference>
<dbReference type="GO" id="GO:0005829">
    <property type="term" value="C:cytosol"/>
    <property type="evidence" value="ECO:0007669"/>
    <property type="project" value="TreeGrafter"/>
</dbReference>
<evidence type="ECO:0000313" key="10">
    <source>
        <dbReference type="EMBL" id="BBB32190.1"/>
    </source>
</evidence>
<feature type="binding site" evidence="7">
    <location>
        <position position="87"/>
    </location>
    <ligand>
        <name>L-aspartate</name>
        <dbReference type="ChEBI" id="CHEBI:29991"/>
    </ligand>
</feature>
<dbReference type="GO" id="GO:0016597">
    <property type="term" value="F:amino acid binding"/>
    <property type="evidence" value="ECO:0007669"/>
    <property type="project" value="InterPro"/>
</dbReference>
<dbReference type="InterPro" id="IPR002082">
    <property type="entry name" value="Asp_carbamoyltransf"/>
</dbReference>
<feature type="binding site" evidence="7">
    <location>
        <position position="140"/>
    </location>
    <ligand>
        <name>carbamoyl phosphate</name>
        <dbReference type="ChEBI" id="CHEBI:58228"/>
    </ligand>
</feature>
<dbReference type="InterPro" id="IPR006132">
    <property type="entry name" value="Asp/Orn_carbamoyltranf_P-bd"/>
</dbReference>
<dbReference type="NCBIfam" id="TIGR00670">
    <property type="entry name" value="asp_carb_tr"/>
    <property type="match status" value="1"/>
</dbReference>
<dbReference type="SUPFAM" id="SSF53671">
    <property type="entry name" value="Aspartate/ornithine carbamoyltransferase"/>
    <property type="match status" value="1"/>
</dbReference>
<feature type="domain" description="Aspartate/ornithine carbamoyltransferase carbamoyl-P binding" evidence="9">
    <location>
        <begin position="7"/>
        <end position="150"/>
    </location>
</feature>
<comment type="function">
    <text evidence="5 7">Catalyzes the condensation of carbamoyl phosphate and aspartate to form carbamoyl aspartate and inorganic phosphate, the committed step in the de novo pyrimidine nucleotide biosynthesis pathway.</text>
</comment>
<reference evidence="10 11" key="1">
    <citation type="journal article" date="2012" name="Extremophiles">
        <title>Thermotomaculum hydrothermale gen. nov., sp. nov., a novel heterotrophic thermophile within the phylum Acidobacteria from a deep-sea hydrothermal vent chimney in the Southern Okinawa Trough.</title>
        <authorList>
            <person name="Izumi H."/>
            <person name="Nunoura T."/>
            <person name="Miyazaki M."/>
            <person name="Mino S."/>
            <person name="Toki T."/>
            <person name="Takai K."/>
            <person name="Sako Y."/>
            <person name="Sawabe T."/>
            <person name="Nakagawa S."/>
        </authorList>
    </citation>
    <scope>NUCLEOTIDE SEQUENCE [LARGE SCALE GENOMIC DNA]</scope>
    <source>
        <strain evidence="10 11">AC55</strain>
    </source>
</reference>
<dbReference type="PRINTS" id="PR00100">
    <property type="entry name" value="AOTCASE"/>
</dbReference>
<dbReference type="InterPro" id="IPR006130">
    <property type="entry name" value="Asp/Orn_carbamoylTrfase"/>
</dbReference>
<evidence type="ECO:0000256" key="3">
    <source>
        <dbReference type="ARBA" id="ARBA00022679"/>
    </source>
</evidence>
<feature type="binding site" evidence="7">
    <location>
        <position position="137"/>
    </location>
    <ligand>
        <name>carbamoyl phosphate</name>
        <dbReference type="ChEBI" id="CHEBI:58228"/>
    </ligand>
</feature>
<name>A0A7R6SYV0_9BACT</name>
<dbReference type="EMBL" id="AP017470">
    <property type="protein sequence ID" value="BBB32190.1"/>
    <property type="molecule type" value="Genomic_DNA"/>
</dbReference>
<feature type="binding site" evidence="7">
    <location>
        <position position="266"/>
    </location>
    <ligand>
        <name>carbamoyl phosphate</name>
        <dbReference type="ChEBI" id="CHEBI:58228"/>
    </ligand>
</feature>
<evidence type="ECO:0000313" key="11">
    <source>
        <dbReference type="Proteomes" id="UP000595564"/>
    </source>
</evidence>
<evidence type="ECO:0000256" key="2">
    <source>
        <dbReference type="ARBA" id="ARBA00008896"/>
    </source>
</evidence>
<comment type="similarity">
    <text evidence="2 7">Belongs to the aspartate/ornithine carbamoyltransferase superfamily. ATCase family.</text>
</comment>
<dbReference type="GO" id="GO:0004070">
    <property type="term" value="F:aspartate carbamoyltransferase activity"/>
    <property type="evidence" value="ECO:0007669"/>
    <property type="project" value="UniProtKB-UniRule"/>
</dbReference>
<keyword evidence="11" id="KW-1185">Reference proteome</keyword>
<dbReference type="AlphaFoldDB" id="A0A7R6SYV0"/>
<dbReference type="Gene3D" id="3.40.50.1370">
    <property type="entry name" value="Aspartate/ornithine carbamoyltransferase"/>
    <property type="match status" value="2"/>
</dbReference>
<dbReference type="PANTHER" id="PTHR45753:SF6">
    <property type="entry name" value="ASPARTATE CARBAMOYLTRANSFERASE"/>
    <property type="match status" value="1"/>
</dbReference>
<dbReference type="PANTHER" id="PTHR45753">
    <property type="entry name" value="ORNITHINE CARBAMOYLTRANSFERASE, MITOCHONDRIAL"/>
    <property type="match status" value="1"/>
</dbReference>
<evidence type="ECO:0000256" key="7">
    <source>
        <dbReference type="HAMAP-Rule" id="MF_00001"/>
    </source>
</evidence>
<proteinExistence type="inferred from homology"/>
<evidence type="ECO:0000256" key="5">
    <source>
        <dbReference type="ARBA" id="ARBA00043884"/>
    </source>
</evidence>
<organism evidence="10 11">
    <name type="scientific">Thermotomaculum hydrothermale</name>
    <dbReference type="NCBI Taxonomy" id="981385"/>
    <lineage>
        <taxon>Bacteria</taxon>
        <taxon>Pseudomonadati</taxon>
        <taxon>Acidobacteriota</taxon>
        <taxon>Holophagae</taxon>
        <taxon>Thermotomaculales</taxon>
        <taxon>Thermotomaculaceae</taxon>
        <taxon>Thermotomaculum</taxon>
    </lineage>
</organism>
<dbReference type="Proteomes" id="UP000595564">
    <property type="component" value="Chromosome"/>
</dbReference>
<feature type="binding site" evidence="7">
    <location>
        <position position="265"/>
    </location>
    <ligand>
        <name>carbamoyl phosphate</name>
        <dbReference type="ChEBI" id="CHEBI:58228"/>
    </ligand>
</feature>
<dbReference type="GO" id="GO:0006520">
    <property type="term" value="P:amino acid metabolic process"/>
    <property type="evidence" value="ECO:0007669"/>
    <property type="project" value="InterPro"/>
</dbReference>
<dbReference type="InterPro" id="IPR036901">
    <property type="entry name" value="Asp/Orn_carbamoylTrfase_sf"/>
</dbReference>
<dbReference type="NCBIfam" id="NF002032">
    <property type="entry name" value="PRK00856.1"/>
    <property type="match status" value="1"/>
</dbReference>
<feature type="binding site" evidence="7">
    <location>
        <position position="59"/>
    </location>
    <ligand>
        <name>carbamoyl phosphate</name>
        <dbReference type="ChEBI" id="CHEBI:58228"/>
    </ligand>
</feature>
<dbReference type="KEGG" id="thyd:TTHT_0609"/>
<feature type="binding site" evidence="7">
    <location>
        <position position="109"/>
    </location>
    <ligand>
        <name>carbamoyl phosphate</name>
        <dbReference type="ChEBI" id="CHEBI:58228"/>
    </ligand>
</feature>
<evidence type="ECO:0000256" key="6">
    <source>
        <dbReference type="ARBA" id="ARBA00048859"/>
    </source>
</evidence>
<comment type="catalytic activity">
    <reaction evidence="6 7">
        <text>carbamoyl phosphate + L-aspartate = N-carbamoyl-L-aspartate + phosphate + H(+)</text>
        <dbReference type="Rhea" id="RHEA:20013"/>
        <dbReference type="ChEBI" id="CHEBI:15378"/>
        <dbReference type="ChEBI" id="CHEBI:29991"/>
        <dbReference type="ChEBI" id="CHEBI:32814"/>
        <dbReference type="ChEBI" id="CHEBI:43474"/>
        <dbReference type="ChEBI" id="CHEBI:58228"/>
        <dbReference type="EC" id="2.1.3.2"/>
    </reaction>
</comment>